<evidence type="ECO:0000256" key="1">
    <source>
        <dbReference type="ARBA" id="ARBA00023127"/>
    </source>
</evidence>
<comment type="similarity">
    <text evidence="2">Belongs to the cyclin family.</text>
</comment>
<dbReference type="InterPro" id="IPR036915">
    <property type="entry name" value="Cyclin-like_sf"/>
</dbReference>
<dbReference type="EMBL" id="JALJOT010000003">
    <property type="protein sequence ID" value="KAK9916272.1"/>
    <property type="molecule type" value="Genomic_DNA"/>
</dbReference>
<dbReference type="SMART" id="SM00385">
    <property type="entry name" value="CYCLIN"/>
    <property type="match status" value="1"/>
</dbReference>
<dbReference type="InterPro" id="IPR013763">
    <property type="entry name" value="Cyclin-like_dom"/>
</dbReference>
<dbReference type="InterPro" id="IPR006671">
    <property type="entry name" value="Cyclin_N"/>
</dbReference>
<evidence type="ECO:0000259" key="4">
    <source>
        <dbReference type="SMART" id="SM00385"/>
    </source>
</evidence>
<dbReference type="PANTHER" id="PTHR10026">
    <property type="entry name" value="CYCLIN"/>
    <property type="match status" value="1"/>
</dbReference>
<feature type="compositionally biased region" description="Basic and acidic residues" evidence="3">
    <location>
        <begin position="346"/>
        <end position="360"/>
    </location>
</feature>
<dbReference type="Proteomes" id="UP001491310">
    <property type="component" value="Unassembled WGS sequence"/>
</dbReference>
<evidence type="ECO:0000313" key="6">
    <source>
        <dbReference type="Proteomes" id="UP001491310"/>
    </source>
</evidence>
<feature type="region of interest" description="Disordered" evidence="3">
    <location>
        <begin position="321"/>
        <end position="380"/>
    </location>
</feature>
<comment type="caution">
    <text evidence="5">The sequence shown here is derived from an EMBL/GenBank/DDBJ whole genome shotgun (WGS) entry which is preliminary data.</text>
</comment>
<dbReference type="Pfam" id="PF00134">
    <property type="entry name" value="Cyclin_N"/>
    <property type="match status" value="1"/>
</dbReference>
<dbReference type="SUPFAM" id="SSF47954">
    <property type="entry name" value="Cyclin-like"/>
    <property type="match status" value="2"/>
</dbReference>
<name>A0ABR2YX98_9CHLO</name>
<accession>A0ABR2YX98</accession>
<feature type="compositionally biased region" description="Basic and acidic residues" evidence="3">
    <location>
        <begin position="34"/>
        <end position="44"/>
    </location>
</feature>
<keyword evidence="1 2" id="KW-0195">Cyclin</keyword>
<dbReference type="Gene3D" id="1.10.472.10">
    <property type="entry name" value="Cyclin-like"/>
    <property type="match status" value="2"/>
</dbReference>
<organism evidence="5 6">
    <name type="scientific">Coccomyxa subellipsoidea</name>
    <dbReference type="NCBI Taxonomy" id="248742"/>
    <lineage>
        <taxon>Eukaryota</taxon>
        <taxon>Viridiplantae</taxon>
        <taxon>Chlorophyta</taxon>
        <taxon>core chlorophytes</taxon>
        <taxon>Trebouxiophyceae</taxon>
        <taxon>Trebouxiophyceae incertae sedis</taxon>
        <taxon>Coccomyxaceae</taxon>
        <taxon>Coccomyxa</taxon>
    </lineage>
</organism>
<protein>
    <recommendedName>
        <fullName evidence="4">Cyclin-like domain-containing protein</fullName>
    </recommendedName>
</protein>
<feature type="domain" description="Cyclin-like" evidence="4">
    <location>
        <begin position="83"/>
        <end position="164"/>
    </location>
</feature>
<feature type="compositionally biased region" description="Polar residues" evidence="3">
    <location>
        <begin position="371"/>
        <end position="380"/>
    </location>
</feature>
<feature type="compositionally biased region" description="Low complexity" evidence="3">
    <location>
        <begin position="321"/>
        <end position="330"/>
    </location>
</feature>
<reference evidence="5 6" key="1">
    <citation type="journal article" date="2024" name="Nat. Commun.">
        <title>Phylogenomics reveals the evolutionary origins of lichenization in chlorophyte algae.</title>
        <authorList>
            <person name="Puginier C."/>
            <person name="Libourel C."/>
            <person name="Otte J."/>
            <person name="Skaloud P."/>
            <person name="Haon M."/>
            <person name="Grisel S."/>
            <person name="Petersen M."/>
            <person name="Berrin J.G."/>
            <person name="Delaux P.M."/>
            <person name="Dal Grande F."/>
            <person name="Keller J."/>
        </authorList>
    </citation>
    <scope>NUCLEOTIDE SEQUENCE [LARGE SCALE GENOMIC DNA]</scope>
    <source>
        <strain evidence="5 6">SAG 216-7</strain>
    </source>
</reference>
<dbReference type="InterPro" id="IPR031658">
    <property type="entry name" value="Cyclin_C_2"/>
</dbReference>
<evidence type="ECO:0000313" key="5">
    <source>
        <dbReference type="EMBL" id="KAK9916272.1"/>
    </source>
</evidence>
<dbReference type="InterPro" id="IPR043198">
    <property type="entry name" value="Cyclin/Ssn8"/>
</dbReference>
<proteinExistence type="inferred from homology"/>
<evidence type="ECO:0000256" key="2">
    <source>
        <dbReference type="RuleBase" id="RU000383"/>
    </source>
</evidence>
<sequence length="380" mass="41887">MIFERSSQRKRWLFSPDELTEIRAKRHQTCLDALAKEESPRPEEVQPQQQEQADDGSRLRKKGKKTRPPSLAEEAALLKYYAGKIQEMCRAFGFPNKVQATAVLFLKRFFLTYSALQHDPKNILLTAIYLAGKVEEAYIGAEEFCKRLQQDEEVVLNTEPLVLQGLRFDLITYSPYTSLSGYFADLDVCQREGGLLDPALQEVGGESLAQARAAARAAVDALMLTDAPLIFPPGQLALAAMRSGCNKVKVPLGSFLSRVASRAQEEARAGCSQEDVVQELRSQFGRIDSYGSEGSQQVKAEEVRKIDRRLKAFQAAAAAVSKASSASQQDSDGRKESSAAAQPQKALEDRGEQVDAHDSADPPSAKRLKTQENGSSEMEL</sequence>
<feature type="region of interest" description="Disordered" evidence="3">
    <location>
        <begin position="31"/>
        <end position="69"/>
    </location>
</feature>
<evidence type="ECO:0000256" key="3">
    <source>
        <dbReference type="SAM" id="MobiDB-lite"/>
    </source>
</evidence>
<keyword evidence="6" id="KW-1185">Reference proteome</keyword>
<dbReference type="Pfam" id="PF16899">
    <property type="entry name" value="Cyclin_C_2"/>
    <property type="match status" value="1"/>
</dbReference>
<gene>
    <name evidence="5" type="ORF">WJX75_000774</name>
</gene>